<gene>
    <name evidence="1" type="ORF">ACFTOW_02165</name>
</gene>
<comment type="caution">
    <text evidence="1">The sequence shown here is derived from an EMBL/GenBank/DDBJ whole genome shotgun (WGS) entry which is preliminary data.</text>
</comment>
<accession>A0ABW4EDJ6</accession>
<evidence type="ECO:0000313" key="1">
    <source>
        <dbReference type="EMBL" id="MFD1508209.1"/>
    </source>
</evidence>
<protein>
    <submittedName>
        <fullName evidence="1">Uncharacterized protein</fullName>
    </submittedName>
</protein>
<reference evidence="2" key="1">
    <citation type="journal article" date="2019" name="Int. J. Syst. Evol. Microbiol.">
        <title>The Global Catalogue of Microorganisms (GCM) 10K type strain sequencing project: providing services to taxonomists for standard genome sequencing and annotation.</title>
        <authorList>
            <consortium name="The Broad Institute Genomics Platform"/>
            <consortium name="The Broad Institute Genome Sequencing Center for Infectious Disease"/>
            <person name="Wu L."/>
            <person name="Ma J."/>
        </authorList>
    </citation>
    <scope>NUCLEOTIDE SEQUENCE [LARGE SCALE GENOMIC DNA]</scope>
    <source>
        <strain evidence="2">CGMCC 1.12477</strain>
    </source>
</reference>
<dbReference type="Proteomes" id="UP001597186">
    <property type="component" value="Unassembled WGS sequence"/>
</dbReference>
<organism evidence="1 2">
    <name type="scientific">Lacimonas salitolerans</name>
    <dbReference type="NCBI Taxonomy" id="1323750"/>
    <lineage>
        <taxon>Bacteria</taxon>
        <taxon>Pseudomonadati</taxon>
        <taxon>Pseudomonadota</taxon>
        <taxon>Alphaproteobacteria</taxon>
        <taxon>Rhodobacterales</taxon>
        <taxon>Paracoccaceae</taxon>
        <taxon>Lacimonas</taxon>
    </lineage>
</organism>
<evidence type="ECO:0000313" key="2">
    <source>
        <dbReference type="Proteomes" id="UP001597186"/>
    </source>
</evidence>
<name>A0ABW4EDJ6_9RHOB</name>
<sequence>MMADEENIYEETVCLEEQGYVPTMVEVSEAIRTLNAARRLLSPNILRFAANQGRRICPMIYGGEILNPLMNEDWMEIILNAGDILNAAIKANPTMVVEWADDGTELTVIIA</sequence>
<dbReference type="RefSeq" id="WP_379912607.1">
    <property type="nucleotide sequence ID" value="NZ_JBHUDD010000025.1"/>
</dbReference>
<proteinExistence type="predicted"/>
<dbReference type="EMBL" id="JBHUDD010000025">
    <property type="protein sequence ID" value="MFD1508209.1"/>
    <property type="molecule type" value="Genomic_DNA"/>
</dbReference>
<keyword evidence="2" id="KW-1185">Reference proteome</keyword>